<evidence type="ECO:0000313" key="1">
    <source>
        <dbReference type="EMBL" id="RDB21158.1"/>
    </source>
</evidence>
<name>A0A369JH03_HYPMA</name>
<dbReference type="AlphaFoldDB" id="A0A369JH03"/>
<sequence length="130" mass="14731">MSSQASLRHYVEECINHGIRPNKHVPVCSVTHCDSVADDDVLIDYEAADLDHLDSAKRWERMDFRSLEGTNNSESLQISIAAARRNSFSRHECEGRIRASLTPGLKERRCGVGERETYGSNFLPRDREAL</sequence>
<accession>A0A369JH03</accession>
<dbReference type="InParanoid" id="A0A369JH03"/>
<gene>
    <name evidence="1" type="ORF">Hypma_011880</name>
</gene>
<keyword evidence="2" id="KW-1185">Reference proteome</keyword>
<dbReference type="EMBL" id="LUEZ02000055">
    <property type="protein sequence ID" value="RDB21158.1"/>
    <property type="molecule type" value="Genomic_DNA"/>
</dbReference>
<protein>
    <submittedName>
        <fullName evidence="1">Uncharacterized protein</fullName>
    </submittedName>
</protein>
<organism evidence="1 2">
    <name type="scientific">Hypsizygus marmoreus</name>
    <name type="common">White beech mushroom</name>
    <name type="synonym">Agaricus marmoreus</name>
    <dbReference type="NCBI Taxonomy" id="39966"/>
    <lineage>
        <taxon>Eukaryota</taxon>
        <taxon>Fungi</taxon>
        <taxon>Dikarya</taxon>
        <taxon>Basidiomycota</taxon>
        <taxon>Agaricomycotina</taxon>
        <taxon>Agaricomycetes</taxon>
        <taxon>Agaricomycetidae</taxon>
        <taxon>Agaricales</taxon>
        <taxon>Tricholomatineae</taxon>
        <taxon>Lyophyllaceae</taxon>
        <taxon>Hypsizygus</taxon>
    </lineage>
</organism>
<dbReference type="Proteomes" id="UP000076154">
    <property type="component" value="Unassembled WGS sequence"/>
</dbReference>
<proteinExistence type="predicted"/>
<comment type="caution">
    <text evidence="1">The sequence shown here is derived from an EMBL/GenBank/DDBJ whole genome shotgun (WGS) entry which is preliminary data.</text>
</comment>
<evidence type="ECO:0000313" key="2">
    <source>
        <dbReference type="Proteomes" id="UP000076154"/>
    </source>
</evidence>
<reference evidence="1" key="1">
    <citation type="submission" date="2018-04" db="EMBL/GenBank/DDBJ databases">
        <title>Whole genome sequencing of Hypsizygus marmoreus.</title>
        <authorList>
            <person name="Choi I.-G."/>
            <person name="Min B."/>
            <person name="Kim J.-G."/>
            <person name="Kim S."/>
            <person name="Oh Y.-L."/>
            <person name="Kong W.-S."/>
            <person name="Park H."/>
            <person name="Jeong J."/>
            <person name="Song E.-S."/>
        </authorList>
    </citation>
    <scope>NUCLEOTIDE SEQUENCE [LARGE SCALE GENOMIC DNA]</scope>
    <source>
        <strain evidence="1">51987-8</strain>
    </source>
</reference>